<gene>
    <name evidence="3" type="ORF">KK083_12070</name>
</gene>
<dbReference type="Pfam" id="PF13568">
    <property type="entry name" value="OMP_b-brl_2"/>
    <property type="match status" value="1"/>
</dbReference>
<dbReference type="AlphaFoldDB" id="A0AAP2DLR9"/>
<sequence length="232" mass="26120">MKKSLLQVLFLIAAFSSTAQDTPKRKGPPDLPGTFLLELGLNRSTNASGDFSTGFWGSRTLNVYYQYDLRILRSRFSFAPGLGLGMDRYKFRNNYTLDYESGTNLLTLSKSNLAVTKSQLITNYLDVPLELRYTSNPENPNRSLKIAAGFRGGVLVSSFTKLKYDDDDEVVKEKIRRNWNLNRYRYGIYGKIGTGNFSIFGYYNLSTLFQNGKGPDEHDNNTATFGISLGGF</sequence>
<accession>A0AAP2DLR9</accession>
<keyword evidence="1" id="KW-0732">Signal</keyword>
<comment type="caution">
    <text evidence="3">The sequence shown here is derived from an EMBL/GenBank/DDBJ whole genome shotgun (WGS) entry which is preliminary data.</text>
</comment>
<evidence type="ECO:0000313" key="3">
    <source>
        <dbReference type="EMBL" id="MBT1697618.1"/>
    </source>
</evidence>
<dbReference type="InterPro" id="IPR025665">
    <property type="entry name" value="Beta-barrel_OMP_2"/>
</dbReference>
<evidence type="ECO:0000313" key="4">
    <source>
        <dbReference type="Proteomes" id="UP001319200"/>
    </source>
</evidence>
<feature type="signal peptide" evidence="1">
    <location>
        <begin position="1"/>
        <end position="19"/>
    </location>
</feature>
<reference evidence="3 4" key="1">
    <citation type="submission" date="2021-05" db="EMBL/GenBank/DDBJ databases">
        <title>A Polyphasic approach of four new species of the genus Ohtaekwangia: Ohtaekwangia histidinii sp. nov., Ohtaekwangia cretensis sp. nov., Ohtaekwangia indiensis sp. nov., Ohtaekwangia reichenbachii sp. nov. from diverse environment.</title>
        <authorList>
            <person name="Octaviana S."/>
        </authorList>
    </citation>
    <scope>NUCLEOTIDE SEQUENCE [LARGE SCALE GENOMIC DNA]</scope>
    <source>
        <strain evidence="3 4">PWU4</strain>
    </source>
</reference>
<protein>
    <submittedName>
        <fullName evidence="3">Outer membrane beta-barrel protein</fullName>
    </submittedName>
</protein>
<feature type="domain" description="Outer membrane protein beta-barrel" evidence="2">
    <location>
        <begin position="38"/>
        <end position="208"/>
    </location>
</feature>
<dbReference type="Proteomes" id="UP001319200">
    <property type="component" value="Unassembled WGS sequence"/>
</dbReference>
<evidence type="ECO:0000256" key="1">
    <source>
        <dbReference type="SAM" id="SignalP"/>
    </source>
</evidence>
<evidence type="ECO:0000259" key="2">
    <source>
        <dbReference type="Pfam" id="PF13568"/>
    </source>
</evidence>
<proteinExistence type="predicted"/>
<feature type="chain" id="PRO_5042965365" evidence="1">
    <location>
        <begin position="20"/>
        <end position="232"/>
    </location>
</feature>
<organism evidence="3 4">
    <name type="scientific">Chryseosolibacter histidini</name>
    <dbReference type="NCBI Taxonomy" id="2782349"/>
    <lineage>
        <taxon>Bacteria</taxon>
        <taxon>Pseudomonadati</taxon>
        <taxon>Bacteroidota</taxon>
        <taxon>Cytophagia</taxon>
        <taxon>Cytophagales</taxon>
        <taxon>Chryseotaleaceae</taxon>
        <taxon>Chryseosolibacter</taxon>
    </lineage>
</organism>
<dbReference type="RefSeq" id="WP_254163490.1">
    <property type="nucleotide sequence ID" value="NZ_JAHESF010000010.1"/>
</dbReference>
<dbReference type="EMBL" id="JAHESF010000010">
    <property type="protein sequence ID" value="MBT1697618.1"/>
    <property type="molecule type" value="Genomic_DNA"/>
</dbReference>
<name>A0AAP2DLR9_9BACT</name>
<keyword evidence="4" id="KW-1185">Reference proteome</keyword>